<dbReference type="InterPro" id="IPR003661">
    <property type="entry name" value="HisK_dim/P_dom"/>
</dbReference>
<dbReference type="Proteomes" id="UP000095362">
    <property type="component" value="Unassembled WGS sequence"/>
</dbReference>
<evidence type="ECO:0000256" key="8">
    <source>
        <dbReference type="ARBA" id="ARBA00022989"/>
    </source>
</evidence>
<evidence type="ECO:0000256" key="10">
    <source>
        <dbReference type="ARBA" id="ARBA00023136"/>
    </source>
</evidence>
<feature type="domain" description="HAMP" evidence="13">
    <location>
        <begin position="117"/>
        <end position="169"/>
    </location>
</feature>
<dbReference type="PANTHER" id="PTHR45528">
    <property type="entry name" value="SENSOR HISTIDINE KINASE CPXA"/>
    <property type="match status" value="1"/>
</dbReference>
<evidence type="ECO:0000256" key="2">
    <source>
        <dbReference type="ARBA" id="ARBA00004141"/>
    </source>
</evidence>
<evidence type="ECO:0000256" key="4">
    <source>
        <dbReference type="ARBA" id="ARBA00022553"/>
    </source>
</evidence>
<dbReference type="InterPro" id="IPR050398">
    <property type="entry name" value="HssS/ArlS-like"/>
</dbReference>
<evidence type="ECO:0000256" key="9">
    <source>
        <dbReference type="ARBA" id="ARBA00023012"/>
    </source>
</evidence>
<keyword evidence="7 14" id="KW-0418">Kinase</keyword>
<sequence>MDKIKKMWCNLSLRKSIILYISAFVILAILLSAGTATLCNNATKTIESKYPPTGEKYYLTNENGERLGDGNYIGVAPVAMSEKDQRLLSICEVAPIIATPIYSALCIITATLLFYRNKLKKPLTELKAASEMISNNNLDFSIKYDSKDELGELCSSFETMRFTLANNFSEMWRQMEERKQLNAAFAHDLRTPLTVLKGYNEILQSNHDPITKSTAVTMGKHIFRLERYVDSMSHLRRLEDAQPISDKSNISGYVTAIADSARILCEQSGKTLSIQNNISDIPIGIDYTFVSQVNNNLISNAIRYATSKVNITYTSNNDGFYLSVSDNGCGFSKNILSKATNPYFTEEENHSEHFGLGLYICKILCEHHGGYLKIENCSIGAKVTAFFKSLD</sequence>
<dbReference type="Gene3D" id="3.30.565.10">
    <property type="entry name" value="Histidine kinase-like ATPase, C-terminal domain"/>
    <property type="match status" value="1"/>
</dbReference>
<proteinExistence type="predicted"/>
<name>A0A173XAW4_9FIRM</name>
<dbReference type="InterPro" id="IPR036097">
    <property type="entry name" value="HisK_dim/P_sf"/>
</dbReference>
<keyword evidence="9" id="KW-0902">Two-component regulatory system</keyword>
<evidence type="ECO:0000259" key="13">
    <source>
        <dbReference type="PROSITE" id="PS50885"/>
    </source>
</evidence>
<evidence type="ECO:0000259" key="12">
    <source>
        <dbReference type="PROSITE" id="PS50109"/>
    </source>
</evidence>
<dbReference type="SMART" id="SM00388">
    <property type="entry name" value="HisKA"/>
    <property type="match status" value="1"/>
</dbReference>
<feature type="transmembrane region" description="Helical" evidence="11">
    <location>
        <begin position="93"/>
        <end position="115"/>
    </location>
</feature>
<dbReference type="GO" id="GO:0005886">
    <property type="term" value="C:plasma membrane"/>
    <property type="evidence" value="ECO:0007669"/>
    <property type="project" value="TreeGrafter"/>
</dbReference>
<dbReference type="PROSITE" id="PS50109">
    <property type="entry name" value="HIS_KIN"/>
    <property type="match status" value="1"/>
</dbReference>
<comment type="catalytic activity">
    <reaction evidence="1">
        <text>ATP + protein L-histidine = ADP + protein N-phospho-L-histidine.</text>
        <dbReference type="EC" id="2.7.13.3"/>
    </reaction>
</comment>
<dbReference type="Gene3D" id="1.10.287.130">
    <property type="match status" value="1"/>
</dbReference>
<evidence type="ECO:0000256" key="11">
    <source>
        <dbReference type="SAM" id="Phobius"/>
    </source>
</evidence>
<dbReference type="EC" id="2.7.13.3" evidence="3"/>
<evidence type="ECO:0000313" key="15">
    <source>
        <dbReference type="Proteomes" id="UP000095362"/>
    </source>
</evidence>
<keyword evidence="5 14" id="KW-0808">Transferase</keyword>
<accession>A0A173XAW4</accession>
<comment type="subcellular location">
    <subcellularLocation>
        <location evidence="2">Membrane</location>
        <topology evidence="2">Multi-pass membrane protein</topology>
    </subcellularLocation>
</comment>
<keyword evidence="10 11" id="KW-0472">Membrane</keyword>
<protein>
    <recommendedName>
        <fullName evidence="3">histidine kinase</fullName>
        <ecNumber evidence="3">2.7.13.3</ecNumber>
    </recommendedName>
</protein>
<keyword evidence="6 11" id="KW-0812">Transmembrane</keyword>
<dbReference type="SMART" id="SM00387">
    <property type="entry name" value="HATPase_c"/>
    <property type="match status" value="1"/>
</dbReference>
<dbReference type="InterPro" id="IPR003594">
    <property type="entry name" value="HATPase_dom"/>
</dbReference>
<dbReference type="SMART" id="SM00304">
    <property type="entry name" value="HAMP"/>
    <property type="match status" value="1"/>
</dbReference>
<reference evidence="14 15" key="1">
    <citation type="submission" date="2015-09" db="EMBL/GenBank/DDBJ databases">
        <authorList>
            <consortium name="Pathogen Informatics"/>
        </authorList>
    </citation>
    <scope>NUCLEOTIDE SEQUENCE [LARGE SCALE GENOMIC DNA]</scope>
    <source>
        <strain evidence="14 15">2789STDY5834866</strain>
    </source>
</reference>
<dbReference type="InterPro" id="IPR003660">
    <property type="entry name" value="HAMP_dom"/>
</dbReference>
<dbReference type="Pfam" id="PF00672">
    <property type="entry name" value="HAMP"/>
    <property type="match status" value="1"/>
</dbReference>
<evidence type="ECO:0000256" key="5">
    <source>
        <dbReference type="ARBA" id="ARBA00022679"/>
    </source>
</evidence>
<dbReference type="CDD" id="cd00082">
    <property type="entry name" value="HisKA"/>
    <property type="match status" value="1"/>
</dbReference>
<evidence type="ECO:0000256" key="6">
    <source>
        <dbReference type="ARBA" id="ARBA00022692"/>
    </source>
</evidence>
<dbReference type="SUPFAM" id="SSF47384">
    <property type="entry name" value="Homodimeric domain of signal transducing histidine kinase"/>
    <property type="match status" value="1"/>
</dbReference>
<dbReference type="GO" id="GO:0000155">
    <property type="term" value="F:phosphorelay sensor kinase activity"/>
    <property type="evidence" value="ECO:0007669"/>
    <property type="project" value="InterPro"/>
</dbReference>
<dbReference type="InterPro" id="IPR005467">
    <property type="entry name" value="His_kinase_dom"/>
</dbReference>
<keyword evidence="8 11" id="KW-1133">Transmembrane helix</keyword>
<dbReference type="AlphaFoldDB" id="A0A173XAW4"/>
<evidence type="ECO:0000313" key="14">
    <source>
        <dbReference type="EMBL" id="CUN48007.1"/>
    </source>
</evidence>
<organism evidence="14 15">
    <name type="scientific">Coprococcus comes</name>
    <dbReference type="NCBI Taxonomy" id="410072"/>
    <lineage>
        <taxon>Bacteria</taxon>
        <taxon>Bacillati</taxon>
        <taxon>Bacillota</taxon>
        <taxon>Clostridia</taxon>
        <taxon>Lachnospirales</taxon>
        <taxon>Lachnospiraceae</taxon>
        <taxon>Coprococcus</taxon>
    </lineage>
</organism>
<keyword evidence="4" id="KW-0597">Phosphoprotein</keyword>
<dbReference type="SUPFAM" id="SSF158472">
    <property type="entry name" value="HAMP domain-like"/>
    <property type="match status" value="1"/>
</dbReference>
<dbReference type="Gene3D" id="6.10.340.10">
    <property type="match status" value="1"/>
</dbReference>
<evidence type="ECO:0000256" key="3">
    <source>
        <dbReference type="ARBA" id="ARBA00012438"/>
    </source>
</evidence>
<feature type="domain" description="Histidine kinase" evidence="12">
    <location>
        <begin position="184"/>
        <end position="391"/>
    </location>
</feature>
<dbReference type="SUPFAM" id="SSF55874">
    <property type="entry name" value="ATPase domain of HSP90 chaperone/DNA topoisomerase II/histidine kinase"/>
    <property type="match status" value="1"/>
</dbReference>
<dbReference type="PROSITE" id="PS50885">
    <property type="entry name" value="HAMP"/>
    <property type="match status" value="1"/>
</dbReference>
<evidence type="ECO:0000256" key="7">
    <source>
        <dbReference type="ARBA" id="ARBA00022777"/>
    </source>
</evidence>
<dbReference type="Pfam" id="PF02518">
    <property type="entry name" value="HATPase_c"/>
    <property type="match status" value="1"/>
</dbReference>
<gene>
    <name evidence="14" type="primary">cssS_2</name>
    <name evidence="14" type="ORF">ERS852481_00266</name>
</gene>
<evidence type="ECO:0000256" key="1">
    <source>
        <dbReference type="ARBA" id="ARBA00000085"/>
    </source>
</evidence>
<dbReference type="EMBL" id="CYZK01000001">
    <property type="protein sequence ID" value="CUN48007.1"/>
    <property type="molecule type" value="Genomic_DNA"/>
</dbReference>
<dbReference type="PANTHER" id="PTHR45528:SF8">
    <property type="entry name" value="HISTIDINE KINASE"/>
    <property type="match status" value="1"/>
</dbReference>
<dbReference type="Pfam" id="PF00512">
    <property type="entry name" value="HisKA"/>
    <property type="match status" value="1"/>
</dbReference>
<dbReference type="InterPro" id="IPR036890">
    <property type="entry name" value="HATPase_C_sf"/>
</dbReference>
<dbReference type="CDD" id="cd06225">
    <property type="entry name" value="HAMP"/>
    <property type="match status" value="1"/>
</dbReference>
<dbReference type="RefSeq" id="WP_242856230.1">
    <property type="nucleotide sequence ID" value="NZ_CYZK01000001.1"/>
</dbReference>